<feature type="domain" description="Ig-like" evidence="5">
    <location>
        <begin position="423"/>
        <end position="502"/>
    </location>
</feature>
<evidence type="ECO:0000256" key="3">
    <source>
        <dbReference type="ARBA" id="ARBA00023180"/>
    </source>
</evidence>
<keyword evidence="2" id="KW-1015">Disulfide bond</keyword>
<organism evidence="6 7">
    <name type="scientific">Cyprinodon variegatus</name>
    <name type="common">Sheepshead minnow</name>
    <dbReference type="NCBI Taxonomy" id="28743"/>
    <lineage>
        <taxon>Eukaryota</taxon>
        <taxon>Metazoa</taxon>
        <taxon>Chordata</taxon>
        <taxon>Craniata</taxon>
        <taxon>Vertebrata</taxon>
        <taxon>Euteleostomi</taxon>
        <taxon>Actinopterygii</taxon>
        <taxon>Neopterygii</taxon>
        <taxon>Teleostei</taxon>
        <taxon>Neoteleostei</taxon>
        <taxon>Acanthomorphata</taxon>
        <taxon>Ovalentaria</taxon>
        <taxon>Atherinomorphae</taxon>
        <taxon>Cyprinodontiformes</taxon>
        <taxon>Cyprinodontidae</taxon>
        <taxon>Cyprinodon</taxon>
    </lineage>
</organism>
<protein>
    <submittedName>
        <fullName evidence="6">Carcinoembryonic antigen-related cell adhesion molecule 5-like</fullName>
    </submittedName>
</protein>
<dbReference type="InterPro" id="IPR003598">
    <property type="entry name" value="Ig_sub2"/>
</dbReference>
<feature type="domain" description="Ig-like" evidence="5">
    <location>
        <begin position="953"/>
        <end position="1033"/>
    </location>
</feature>
<name>A0A3Q2CLT2_CYPVA</name>
<dbReference type="SUPFAM" id="SSF48726">
    <property type="entry name" value="Immunoglobulin"/>
    <property type="match status" value="11"/>
</dbReference>
<sequence length="1064" mass="117609">MCWKNLVFLDLNLLNQKCSLFSLAKAILKSSMGSQWGFFLILTTLTLTDLVQSQSIHVSMNPVPVGANVTISSDAEVTLGAWMFHGSLLVLIYPGGYMINKEKSDRIIFISNTSSLTLQSVRQEDSGLYKIEQINGFSFQIELSVQVPISGVGLSAKATDLVEFNSTAILMCSVSNGTSLSYEWLVGNSTISNGADVQLSDGNATISIAGLTRFDQGPYRCNVSNGLGYELSPPLNLNISYGPSNTTMTVTPMKNIYRSGSNITLSCSTDSKPTAKIQWMFNEMHLNQSGSQLDLQNVQESHSGTYKCIFHNPVTMRFSSNSSKIQVMDPLTGVTLNHSRGPAILDMMYSLQCEVTGPIGSIQWWKDGRPLVPDNRTVFEMDNSTLILNPVQHSDGGVYDCHVFNDVSNMTSSPFEVKVNYGPEMPTIMAPRVAPTEDSVTLTCWAESVPPSSFKWFFNDSLVSNMSEYMTPALTAEMSGEYICMAFNRITGKNSTASTMLTVIDPITNVQVEDHMNHPVEGHPHDLTCSVNGTVDHIYWMKNNEKMYPDNRTLFLMDNMTVRFMNIQRNDTGHYQCMAINALGNMTSSPMMLIVNYGPEMPTIMGPRVAPTEDSVTLTCWAKSVPPSSFKWFFNDYLVSNMSKYMTPALTVEMSGEYICMAFNSITGKNSTASTMLTVIDPIEKVTIDTSNSWALEGYSYEMICDVTGTVGHIYWMKNGEKLHPDNSIVFSMDNKTIMFKPLDRHDAGHYQCMAVNSFGNMTSTAYMLSVNFGPDRPVIYGSEFGEKGRDVVFNCSATSMPPSTYTWWFNGSFAANTSEFTAGPLFYNMSGKYTCMAHNQATGKNSTNSIMLTVIEAIESVMIQSNTTPINNENFTLTCHIVGPYDTIYWMKDDMKLDMNVSDTDSSMYTVDNMLHFTPLAIDNNGTYQCVATNRAAHHKSPPYTLLVNYGPLNVTISGPDTAKDGASVSLICSADSQPECDFHWFLDNQTTPYMNGSVINFTATRGHTGKYICIATNPVTNITMMQSKDFAIADHASAICIQGKGALLLLGLYPFLAHFLFL</sequence>
<proteinExistence type="predicted"/>
<dbReference type="SMART" id="SM00408">
    <property type="entry name" value="IGc2"/>
    <property type="match status" value="10"/>
</dbReference>
<dbReference type="PROSITE" id="PS50835">
    <property type="entry name" value="IG_LIKE"/>
    <property type="match status" value="10"/>
</dbReference>
<dbReference type="Ensembl" id="ENSCVAT00000005299.1">
    <property type="protein sequence ID" value="ENSCVAP00000006257.1"/>
    <property type="gene ID" value="ENSCVAG00000007762.1"/>
</dbReference>
<dbReference type="Gene3D" id="2.60.40.10">
    <property type="entry name" value="Immunoglobulins"/>
    <property type="match status" value="11"/>
</dbReference>
<dbReference type="InterPro" id="IPR052598">
    <property type="entry name" value="IgSF_CEA-related"/>
</dbReference>
<dbReference type="Pfam" id="PF13927">
    <property type="entry name" value="Ig_3"/>
    <property type="match status" value="5"/>
</dbReference>
<feature type="domain" description="Ig-like" evidence="5">
    <location>
        <begin position="775"/>
        <end position="852"/>
    </location>
</feature>
<dbReference type="InterPro" id="IPR003599">
    <property type="entry name" value="Ig_sub"/>
</dbReference>
<feature type="domain" description="Ig-like" evidence="5">
    <location>
        <begin position="857"/>
        <end position="946"/>
    </location>
</feature>
<keyword evidence="4" id="KW-0393">Immunoglobulin domain</keyword>
<dbReference type="Pfam" id="PF07679">
    <property type="entry name" value="I-set"/>
    <property type="match status" value="3"/>
</dbReference>
<dbReference type="GeneID" id="107100229"/>
<dbReference type="InterPro" id="IPR013783">
    <property type="entry name" value="Ig-like_fold"/>
</dbReference>
<evidence type="ECO:0000313" key="6">
    <source>
        <dbReference type="Ensembl" id="ENSCVAP00000006257.1"/>
    </source>
</evidence>
<reference evidence="6" key="2">
    <citation type="submission" date="2025-09" db="UniProtKB">
        <authorList>
            <consortium name="Ensembl"/>
        </authorList>
    </citation>
    <scope>IDENTIFICATION</scope>
</reference>
<feature type="domain" description="Ig-like" evidence="5">
    <location>
        <begin position="243"/>
        <end position="326"/>
    </location>
</feature>
<keyword evidence="7" id="KW-1185">Reference proteome</keyword>
<evidence type="ECO:0000256" key="2">
    <source>
        <dbReference type="ARBA" id="ARBA00023157"/>
    </source>
</evidence>
<feature type="domain" description="Ig-like" evidence="5">
    <location>
        <begin position="599"/>
        <end position="678"/>
    </location>
</feature>
<dbReference type="GeneTree" id="ENSGT01100000263479"/>
<keyword evidence="3" id="KW-0325">Glycoprotein</keyword>
<evidence type="ECO:0000313" key="7">
    <source>
        <dbReference type="Proteomes" id="UP000265020"/>
    </source>
</evidence>
<dbReference type="Pfam" id="PF13895">
    <property type="entry name" value="Ig_2"/>
    <property type="match status" value="1"/>
</dbReference>
<dbReference type="AlphaFoldDB" id="A0A3Q2CLT2"/>
<evidence type="ECO:0000256" key="4">
    <source>
        <dbReference type="ARBA" id="ARBA00023319"/>
    </source>
</evidence>
<dbReference type="OrthoDB" id="6159398at2759"/>
<reference evidence="6" key="1">
    <citation type="submission" date="2025-08" db="UniProtKB">
        <authorList>
            <consortium name="Ensembl"/>
        </authorList>
    </citation>
    <scope>IDENTIFICATION</scope>
</reference>
<dbReference type="InterPro" id="IPR013098">
    <property type="entry name" value="Ig_I-set"/>
</dbReference>
<dbReference type="OMA" id="CKARNTG"/>
<feature type="domain" description="Ig-like" evidence="5">
    <location>
        <begin position="148"/>
        <end position="240"/>
    </location>
</feature>
<dbReference type="SMART" id="SM00409">
    <property type="entry name" value="IG"/>
    <property type="match status" value="11"/>
</dbReference>
<dbReference type="KEGG" id="cvg:107100229"/>
<dbReference type="PANTHER" id="PTHR44337">
    <property type="entry name" value="CARCINOEMBRYONIC ANTIGEN-RELATED CELL ADHESION MOLECULE 8"/>
    <property type="match status" value="1"/>
</dbReference>
<feature type="domain" description="Ig-like" evidence="5">
    <location>
        <begin position="682"/>
        <end position="772"/>
    </location>
</feature>
<evidence type="ECO:0000259" key="5">
    <source>
        <dbReference type="PROSITE" id="PS50835"/>
    </source>
</evidence>
<feature type="domain" description="Ig-like" evidence="5">
    <location>
        <begin position="506"/>
        <end position="593"/>
    </location>
</feature>
<keyword evidence="1" id="KW-0732">Signal</keyword>
<dbReference type="RefSeq" id="XP_015254127.1">
    <property type="nucleotide sequence ID" value="XM_015398641.1"/>
</dbReference>
<dbReference type="InterPro" id="IPR007110">
    <property type="entry name" value="Ig-like_dom"/>
</dbReference>
<dbReference type="CDD" id="cd00096">
    <property type="entry name" value="Ig"/>
    <property type="match status" value="1"/>
</dbReference>
<accession>A0A3Q2CLT2</accession>
<feature type="domain" description="Ig-like" evidence="5">
    <location>
        <begin position="330"/>
        <end position="420"/>
    </location>
</feature>
<dbReference type="Proteomes" id="UP000265020">
    <property type="component" value="Unassembled WGS sequence"/>
</dbReference>
<evidence type="ECO:0000256" key="1">
    <source>
        <dbReference type="ARBA" id="ARBA00022729"/>
    </source>
</evidence>
<dbReference type="InterPro" id="IPR036179">
    <property type="entry name" value="Ig-like_dom_sf"/>
</dbReference>
<dbReference type="PANTHER" id="PTHR44337:SF20">
    <property type="entry name" value="CARCINOEMBRYONIC ANTIGEN-RELATED CELL ADHESION MOLECULE 5-RELATED"/>
    <property type="match status" value="1"/>
</dbReference>